<evidence type="ECO:0000256" key="3">
    <source>
        <dbReference type="ARBA" id="ARBA00005316"/>
    </source>
</evidence>
<feature type="transmembrane region" description="Helical" evidence="11">
    <location>
        <begin position="28"/>
        <end position="46"/>
    </location>
</feature>
<keyword evidence="8 11" id="KW-0472">Membrane</keyword>
<evidence type="ECO:0000256" key="9">
    <source>
        <dbReference type="ARBA" id="ARBA00023180"/>
    </source>
</evidence>
<evidence type="ECO:0000256" key="11">
    <source>
        <dbReference type="SAM" id="Phobius"/>
    </source>
</evidence>
<evidence type="ECO:0000313" key="13">
    <source>
        <dbReference type="Proteomes" id="UP000310158"/>
    </source>
</evidence>
<feature type="transmembrane region" description="Helical" evidence="11">
    <location>
        <begin position="474"/>
        <end position="493"/>
    </location>
</feature>
<comment type="subcellular location">
    <subcellularLocation>
        <location evidence="1">Endoplasmic reticulum membrane</location>
        <topology evidence="1">Multi-pass membrane protein</topology>
    </subcellularLocation>
</comment>
<protein>
    <recommendedName>
        <fullName evidence="14">GPI transamidase component PIG-S</fullName>
    </recommendedName>
</protein>
<proteinExistence type="inferred from homology"/>
<keyword evidence="6" id="KW-0256">Endoplasmic reticulum</keyword>
<keyword evidence="13" id="KW-1185">Reference proteome</keyword>
<dbReference type="UniPathway" id="UPA00196"/>
<evidence type="ECO:0000256" key="2">
    <source>
        <dbReference type="ARBA" id="ARBA00004687"/>
    </source>
</evidence>
<keyword evidence="5 11" id="KW-0812">Transmembrane</keyword>
<sequence length="523" mass="57903">MDHGAVENDVRFQKSSRLSFEQTKLRRTILASYWTVVLLALPLWWYTTSIERLSLPVSRVNSQRDKELRFPLRVELDTSAVALDTAVLVKDVETALDAVTRRAPESFGNLDLHITVAQKDVLSPDAYGVSVIQGIEEPLIQGRSLSVPIQEVSHIPQLLSSLLSPYSSHTGFGGLEHLVAKYAPRYRLAFTVLNEDAAGGQAVVGWDVQSSISRHLSFFLDRISVLHNFTIESQLRFHAPLAFEPKIVGSDGEEVHGLTQDDLKIFVNSAEWTLSSSVSNDPVLHFILFIPSASHAPLRILDADDKPTSSDAFILPQWGGIVLMNLPQNAPSRIHLSTPELDHTFSLFRAQLLTLLGVPNLPAIVALTDPSSPLTDWQLDALHRRRTIENTISSKETLESIVQLVDEIPNMPVGPDVRDDIQDALTALDKVYASASSSPMLALQYSSQASTLASRAFFNPGMLALLYFPAEHKYAVYTPLFAPVAVPLLVTLFREWKKARAGADEDKDENTVGERSTRTDQKD</sequence>
<evidence type="ECO:0000256" key="5">
    <source>
        <dbReference type="ARBA" id="ARBA00022692"/>
    </source>
</evidence>
<dbReference type="PANTHER" id="PTHR21072">
    <property type="entry name" value="GPI TRANSAMIDASE COMPONENT PIG-S"/>
    <property type="match status" value="1"/>
</dbReference>
<comment type="caution">
    <text evidence="12">The sequence shown here is derived from an EMBL/GenBank/DDBJ whole genome shotgun (WGS) entry which is preliminary data.</text>
</comment>
<accession>A0A4S4M795</accession>
<keyword evidence="9" id="KW-0325">Glycoprotein</keyword>
<gene>
    <name evidence="12" type="ORF">EW146_g339</name>
</gene>
<dbReference type="Proteomes" id="UP000310158">
    <property type="component" value="Unassembled WGS sequence"/>
</dbReference>
<evidence type="ECO:0000256" key="8">
    <source>
        <dbReference type="ARBA" id="ARBA00023136"/>
    </source>
</evidence>
<comment type="pathway">
    <text evidence="2">Glycolipid biosynthesis; glycosylphosphatidylinositol-anchor biosynthesis.</text>
</comment>
<dbReference type="Pfam" id="PF10510">
    <property type="entry name" value="PIG-S"/>
    <property type="match status" value="2"/>
</dbReference>
<evidence type="ECO:0000256" key="7">
    <source>
        <dbReference type="ARBA" id="ARBA00022989"/>
    </source>
</evidence>
<dbReference type="AlphaFoldDB" id="A0A4S4M795"/>
<evidence type="ECO:0008006" key="14">
    <source>
        <dbReference type="Google" id="ProtNLM"/>
    </source>
</evidence>
<keyword evidence="4" id="KW-0337">GPI-anchor biosynthesis</keyword>
<name>A0A4S4M795_9AGAM</name>
<feature type="region of interest" description="Disordered" evidence="10">
    <location>
        <begin position="500"/>
        <end position="523"/>
    </location>
</feature>
<keyword evidence="7 11" id="KW-1133">Transmembrane helix</keyword>
<evidence type="ECO:0000313" key="12">
    <source>
        <dbReference type="EMBL" id="THH21162.1"/>
    </source>
</evidence>
<reference evidence="12 13" key="1">
    <citation type="submission" date="2019-02" db="EMBL/GenBank/DDBJ databases">
        <title>Genome sequencing of the rare red list fungi Bondarzewia mesenterica.</title>
        <authorList>
            <person name="Buettner E."/>
            <person name="Kellner H."/>
        </authorList>
    </citation>
    <scope>NUCLEOTIDE SEQUENCE [LARGE SCALE GENOMIC DNA]</scope>
    <source>
        <strain evidence="12 13">DSM 108281</strain>
    </source>
</reference>
<dbReference type="EMBL" id="SGPL01000007">
    <property type="protein sequence ID" value="THH21162.1"/>
    <property type="molecule type" value="Genomic_DNA"/>
</dbReference>
<dbReference type="GO" id="GO:0016255">
    <property type="term" value="P:attachment of GPI anchor to protein"/>
    <property type="evidence" value="ECO:0007669"/>
    <property type="project" value="InterPro"/>
</dbReference>
<evidence type="ECO:0000256" key="4">
    <source>
        <dbReference type="ARBA" id="ARBA00022502"/>
    </source>
</evidence>
<dbReference type="OrthoDB" id="28748at2759"/>
<evidence type="ECO:0000256" key="6">
    <source>
        <dbReference type="ARBA" id="ARBA00022824"/>
    </source>
</evidence>
<comment type="similarity">
    <text evidence="3">Belongs to the PIGS family.</text>
</comment>
<dbReference type="GO" id="GO:0006506">
    <property type="term" value="P:GPI anchor biosynthetic process"/>
    <property type="evidence" value="ECO:0007669"/>
    <property type="project" value="UniProtKB-UniPathway"/>
</dbReference>
<dbReference type="PANTHER" id="PTHR21072:SF13">
    <property type="entry name" value="GPI TRANSAMIDASE COMPONENT PIG-S"/>
    <property type="match status" value="1"/>
</dbReference>
<dbReference type="GO" id="GO:0042765">
    <property type="term" value="C:GPI-anchor transamidase complex"/>
    <property type="evidence" value="ECO:0007669"/>
    <property type="project" value="InterPro"/>
</dbReference>
<evidence type="ECO:0000256" key="1">
    <source>
        <dbReference type="ARBA" id="ARBA00004477"/>
    </source>
</evidence>
<dbReference type="InterPro" id="IPR019540">
    <property type="entry name" value="PtdIno-glycan_biosynth_class_S"/>
</dbReference>
<organism evidence="12 13">
    <name type="scientific">Bondarzewia mesenterica</name>
    <dbReference type="NCBI Taxonomy" id="1095465"/>
    <lineage>
        <taxon>Eukaryota</taxon>
        <taxon>Fungi</taxon>
        <taxon>Dikarya</taxon>
        <taxon>Basidiomycota</taxon>
        <taxon>Agaricomycotina</taxon>
        <taxon>Agaricomycetes</taxon>
        <taxon>Russulales</taxon>
        <taxon>Bondarzewiaceae</taxon>
        <taxon>Bondarzewia</taxon>
    </lineage>
</organism>
<evidence type="ECO:0000256" key="10">
    <source>
        <dbReference type="SAM" id="MobiDB-lite"/>
    </source>
</evidence>